<proteinExistence type="predicted"/>
<keyword evidence="2" id="KW-1185">Reference proteome</keyword>
<reference evidence="1 2" key="1">
    <citation type="journal article" date="2024" name="Int. J. Mol. Sci.">
        <title>Exploration of Alicyclobacillus spp. Genome in Search of Antibiotic Resistance.</title>
        <authorList>
            <person name="Bucka-Kolendo J."/>
            <person name="Kiousi D.E."/>
            <person name="Dekowska A."/>
            <person name="Mikolajczuk-Szczyrba A."/>
            <person name="Karadedos D.M."/>
            <person name="Michael P."/>
            <person name="Galanis A."/>
            <person name="Sokolowska B."/>
        </authorList>
    </citation>
    <scope>NUCLEOTIDE SEQUENCE [LARGE SCALE GENOMIC DNA]</scope>
    <source>
        <strain evidence="1 2">KKP 3000</strain>
    </source>
</reference>
<evidence type="ECO:0000313" key="2">
    <source>
        <dbReference type="Proteomes" id="UP001579974"/>
    </source>
</evidence>
<protein>
    <submittedName>
        <fullName evidence="1">Uncharacterized protein</fullName>
    </submittedName>
</protein>
<dbReference type="RefSeq" id="WP_275476470.1">
    <property type="nucleotide sequence ID" value="NZ_CP162940.1"/>
</dbReference>
<sequence>MNRFRVITSATLVLSLIGNGWLGFHIYKNSSVLQMQTASYNSFKTFLSEAVKATDAERHDKPGSTALASDAIQANTDLERAIGTIWGLRTDFAKKGMDIYPIFLVLVESENFSPYEPNFYSKETQKFINENSKRLHDVESALAPTSFTNTGLNQLQKAVSSF</sequence>
<evidence type="ECO:0000313" key="1">
    <source>
        <dbReference type="EMBL" id="MFB5191830.1"/>
    </source>
</evidence>
<gene>
    <name evidence="1" type="ORF">KKP3000_000615</name>
</gene>
<dbReference type="Proteomes" id="UP001579974">
    <property type="component" value="Unassembled WGS sequence"/>
</dbReference>
<name>A0ABV5AIG8_9BACL</name>
<comment type="caution">
    <text evidence="1">The sequence shown here is derived from an EMBL/GenBank/DDBJ whole genome shotgun (WGS) entry which is preliminary data.</text>
</comment>
<accession>A0ABV5AIG8</accession>
<dbReference type="EMBL" id="JBDXSU010000014">
    <property type="protein sequence ID" value="MFB5191830.1"/>
    <property type="molecule type" value="Genomic_DNA"/>
</dbReference>
<organism evidence="1 2">
    <name type="scientific">Alicyclobacillus fastidiosus</name>
    <dbReference type="NCBI Taxonomy" id="392011"/>
    <lineage>
        <taxon>Bacteria</taxon>
        <taxon>Bacillati</taxon>
        <taxon>Bacillota</taxon>
        <taxon>Bacilli</taxon>
        <taxon>Bacillales</taxon>
        <taxon>Alicyclobacillaceae</taxon>
        <taxon>Alicyclobacillus</taxon>
    </lineage>
</organism>